<evidence type="ECO:0000256" key="2">
    <source>
        <dbReference type="ARBA" id="ARBA00009142"/>
    </source>
</evidence>
<feature type="transmembrane region" description="Helical" evidence="8">
    <location>
        <begin position="238"/>
        <end position="256"/>
    </location>
</feature>
<keyword evidence="5 8" id="KW-0812">Transmembrane</keyword>
<evidence type="ECO:0000256" key="1">
    <source>
        <dbReference type="ARBA" id="ARBA00004651"/>
    </source>
</evidence>
<comment type="similarity">
    <text evidence="2 8">Belongs to the 4-toluene sulfonate uptake permease (TSUP) (TC 2.A.102) family.</text>
</comment>
<dbReference type="Pfam" id="PF01925">
    <property type="entry name" value="TauE"/>
    <property type="match status" value="1"/>
</dbReference>
<protein>
    <recommendedName>
        <fullName evidence="8">Probable membrane transporter protein</fullName>
    </recommendedName>
</protein>
<evidence type="ECO:0000313" key="10">
    <source>
        <dbReference type="Proteomes" id="UP001235760"/>
    </source>
</evidence>
<feature type="transmembrane region" description="Helical" evidence="8">
    <location>
        <begin position="117"/>
        <end position="137"/>
    </location>
</feature>
<evidence type="ECO:0000256" key="3">
    <source>
        <dbReference type="ARBA" id="ARBA00022448"/>
    </source>
</evidence>
<sequence>MSELAVLPLFAGGLWPADLAASTYLGMGLMVLAGACLQGIGGLGFAMFSAPLAALFFPTLVPGPLLLLGCPLALLTLLREWQAVDLPAAGAALVGRLGGTALAAGALALLPATVLTPLFALLILLGVALSLGGWRMVASPCRTALAGVASGLMGTITSAGAPPFAIALQNLPAATLRATLGCVFFVGAAISLAALGLIGRLDGHHLLLGLLLLPWMGAGFALSGPLARRLPPRSLRPLLLGLAALGALTLLVQSGWQASSA</sequence>
<dbReference type="Proteomes" id="UP001235760">
    <property type="component" value="Unassembled WGS sequence"/>
</dbReference>
<feature type="transmembrane region" description="Helical" evidence="8">
    <location>
        <begin position="205"/>
        <end position="226"/>
    </location>
</feature>
<comment type="subcellular location">
    <subcellularLocation>
        <location evidence="1 8">Cell membrane</location>
        <topology evidence="1 8">Multi-pass membrane protein</topology>
    </subcellularLocation>
</comment>
<gene>
    <name evidence="9" type="ORF">Q8X39_17525</name>
</gene>
<dbReference type="RefSeq" id="WP_305750979.1">
    <property type="nucleotide sequence ID" value="NZ_JAUZEE010000011.1"/>
</dbReference>
<feature type="transmembrane region" description="Helical" evidence="8">
    <location>
        <begin position="55"/>
        <end position="78"/>
    </location>
</feature>
<feature type="transmembrane region" description="Helical" evidence="8">
    <location>
        <begin position="143"/>
        <end position="166"/>
    </location>
</feature>
<keyword evidence="3" id="KW-0813">Transport</keyword>
<keyword evidence="10" id="KW-1185">Reference proteome</keyword>
<feature type="transmembrane region" description="Helical" evidence="8">
    <location>
        <begin position="178"/>
        <end position="199"/>
    </location>
</feature>
<proteinExistence type="inferred from homology"/>
<evidence type="ECO:0000256" key="7">
    <source>
        <dbReference type="ARBA" id="ARBA00023136"/>
    </source>
</evidence>
<keyword evidence="4 8" id="KW-1003">Cell membrane</keyword>
<organism evidence="9 10">
    <name type="scientific">Leptothrix discophora</name>
    <dbReference type="NCBI Taxonomy" id="89"/>
    <lineage>
        <taxon>Bacteria</taxon>
        <taxon>Pseudomonadati</taxon>
        <taxon>Pseudomonadota</taxon>
        <taxon>Betaproteobacteria</taxon>
        <taxon>Burkholderiales</taxon>
        <taxon>Sphaerotilaceae</taxon>
        <taxon>Leptothrix</taxon>
    </lineage>
</organism>
<keyword evidence="7 8" id="KW-0472">Membrane</keyword>
<comment type="caution">
    <text evidence="9">The sequence shown here is derived from an EMBL/GenBank/DDBJ whole genome shotgun (WGS) entry which is preliminary data.</text>
</comment>
<evidence type="ECO:0000313" key="9">
    <source>
        <dbReference type="EMBL" id="MDP4302442.1"/>
    </source>
</evidence>
<evidence type="ECO:0000256" key="6">
    <source>
        <dbReference type="ARBA" id="ARBA00022989"/>
    </source>
</evidence>
<reference evidence="9 10" key="1">
    <citation type="submission" date="2023-08" db="EMBL/GenBank/DDBJ databases">
        <authorList>
            <person name="Roldan D.M."/>
            <person name="Menes R.J."/>
        </authorList>
    </citation>
    <scope>NUCLEOTIDE SEQUENCE [LARGE SCALE GENOMIC DNA]</scope>
    <source>
        <strain evidence="9 10">CCM 2812</strain>
    </source>
</reference>
<keyword evidence="6 8" id="KW-1133">Transmembrane helix</keyword>
<evidence type="ECO:0000256" key="4">
    <source>
        <dbReference type="ARBA" id="ARBA00022475"/>
    </source>
</evidence>
<dbReference type="PANTHER" id="PTHR30269:SF37">
    <property type="entry name" value="MEMBRANE TRANSPORTER PROTEIN"/>
    <property type="match status" value="1"/>
</dbReference>
<dbReference type="InterPro" id="IPR052017">
    <property type="entry name" value="TSUP"/>
</dbReference>
<dbReference type="EMBL" id="JAUZEE010000011">
    <property type="protein sequence ID" value="MDP4302442.1"/>
    <property type="molecule type" value="Genomic_DNA"/>
</dbReference>
<feature type="transmembrane region" description="Helical" evidence="8">
    <location>
        <begin position="30"/>
        <end position="48"/>
    </location>
</feature>
<evidence type="ECO:0000256" key="8">
    <source>
        <dbReference type="RuleBase" id="RU363041"/>
    </source>
</evidence>
<dbReference type="InterPro" id="IPR002781">
    <property type="entry name" value="TM_pro_TauE-like"/>
</dbReference>
<dbReference type="PANTHER" id="PTHR30269">
    <property type="entry name" value="TRANSMEMBRANE PROTEIN YFCA"/>
    <property type="match status" value="1"/>
</dbReference>
<name>A0ABT9G7G2_LEPDI</name>
<accession>A0ABT9G7G2</accession>
<evidence type="ECO:0000256" key="5">
    <source>
        <dbReference type="ARBA" id="ARBA00022692"/>
    </source>
</evidence>